<evidence type="ECO:0000313" key="3">
    <source>
        <dbReference type="Proteomes" id="UP000001017"/>
    </source>
</evidence>
<sequence>MIEMAYDDDENSMAIKVWRLYVDLWKLWYKKNERNLNKIDLSITEFTIMRHLIENGPMSMAAIASLINVTPGWITGVVDKMEEKNLVTRNRDSTDRRIIKIAITDRGREVYENAKKNHYAFIRKALAELNENELQQTYVLLQKMMDDVSKLESN</sequence>
<dbReference type="Pfam" id="PF01047">
    <property type="entry name" value="MarR"/>
    <property type="match status" value="1"/>
</dbReference>
<dbReference type="EMBL" id="BA000011">
    <property type="protein sequence ID" value="BAB60411.1"/>
    <property type="molecule type" value="Genomic_DNA"/>
</dbReference>
<evidence type="ECO:0000259" key="1">
    <source>
        <dbReference type="PROSITE" id="PS50995"/>
    </source>
</evidence>
<dbReference type="KEGG" id="tvo:TVG1311382"/>
<dbReference type="PRINTS" id="PR00598">
    <property type="entry name" value="HTHMARR"/>
</dbReference>
<dbReference type="InterPro" id="IPR036388">
    <property type="entry name" value="WH-like_DNA-bd_sf"/>
</dbReference>
<name>Q978Z3_THEVO</name>
<dbReference type="InterPro" id="IPR036390">
    <property type="entry name" value="WH_DNA-bd_sf"/>
</dbReference>
<dbReference type="PROSITE" id="PS50995">
    <property type="entry name" value="HTH_MARR_2"/>
    <property type="match status" value="1"/>
</dbReference>
<reference evidence="2 3" key="2">
    <citation type="journal article" date="2000" name="Proc. Natl. Acad. Sci. U.S.A.">
        <title>Archaeal adaptation to higher temperatures revealed by genomic sequence of Thermoplasma volcanium.</title>
        <authorList>
            <person name="Kawashima T."/>
            <person name="Amano N."/>
            <person name="Koike H."/>
            <person name="Makino S."/>
            <person name="Higuchi S."/>
            <person name="Kawashima-Ohya Y."/>
            <person name="Watanabe K."/>
            <person name="Yamazaki M."/>
            <person name="Kanehori K."/>
            <person name="Kawamoto T."/>
            <person name="Nunoshiba T."/>
            <person name="Yamamoto Y."/>
            <person name="Aramaki H."/>
            <person name="Makino K."/>
            <person name="Suzuki M."/>
        </authorList>
    </citation>
    <scope>NUCLEOTIDE SEQUENCE [LARGE SCALE GENOMIC DNA]</scope>
    <source>
        <strain evidence="3">ATCC 51530 / DSM 4299 / JCM 9571 / NBRC 15438 / GSS1</strain>
    </source>
</reference>
<dbReference type="SUPFAM" id="SSF46785">
    <property type="entry name" value="Winged helix' DNA-binding domain"/>
    <property type="match status" value="1"/>
</dbReference>
<dbReference type="AlphaFoldDB" id="Q978Z3"/>
<reference evidence="2 3" key="1">
    <citation type="journal article" date="1999" name="Proc. Jpn. Acad.">
        <title>Determination of the complete genomic DNA sequence of Thermoplasma volvanium GSS1.</title>
        <authorList>
            <person name="Kawashima T."/>
            <person name="Yamamoto Y."/>
            <person name="Aramaki H."/>
            <person name="Nunoshiba T."/>
            <person name="Kawamoto T."/>
            <person name="Watanabe K."/>
            <person name="Yamazaki M."/>
            <person name="Kanehori K."/>
            <person name="Amano N."/>
            <person name="Ohya Y."/>
            <person name="Makino K."/>
            <person name="Suzuki M."/>
        </authorList>
    </citation>
    <scope>NUCLEOTIDE SEQUENCE [LARGE SCALE GENOMIC DNA]</scope>
    <source>
        <strain evidence="3">ATCC 51530 / DSM 4299 / JCM 9571 / NBRC 15438 / GSS1</strain>
    </source>
</reference>
<dbReference type="STRING" id="273116.gene:9382074"/>
<dbReference type="PANTHER" id="PTHR33164">
    <property type="entry name" value="TRANSCRIPTIONAL REGULATOR, MARR FAMILY"/>
    <property type="match status" value="1"/>
</dbReference>
<proteinExistence type="predicted"/>
<dbReference type="eggNOG" id="arCOG03181">
    <property type="taxonomic scope" value="Archaea"/>
</dbReference>
<dbReference type="Gene3D" id="1.10.10.10">
    <property type="entry name" value="Winged helix-like DNA-binding domain superfamily/Winged helix DNA-binding domain"/>
    <property type="match status" value="1"/>
</dbReference>
<dbReference type="InterPro" id="IPR039422">
    <property type="entry name" value="MarR/SlyA-like"/>
</dbReference>
<dbReference type="Proteomes" id="UP000001017">
    <property type="component" value="Chromosome"/>
</dbReference>
<dbReference type="GO" id="GO:0003700">
    <property type="term" value="F:DNA-binding transcription factor activity"/>
    <property type="evidence" value="ECO:0007669"/>
    <property type="project" value="InterPro"/>
</dbReference>
<dbReference type="OrthoDB" id="10712at2157"/>
<gene>
    <name evidence="2" type="ORF">TVG1311382</name>
</gene>
<dbReference type="InterPro" id="IPR000835">
    <property type="entry name" value="HTH_MarR-typ"/>
</dbReference>
<dbReference type="PaxDb" id="273116-14325508"/>
<protein>
    <recommendedName>
        <fullName evidence="1">HTH marR-type domain-containing protein</fullName>
    </recommendedName>
</protein>
<dbReference type="PANTHER" id="PTHR33164:SF43">
    <property type="entry name" value="HTH-TYPE TRANSCRIPTIONAL REPRESSOR YETL"/>
    <property type="match status" value="1"/>
</dbReference>
<keyword evidence="3" id="KW-1185">Reference proteome</keyword>
<dbReference type="HOGENOM" id="CLU_083287_27_4_2"/>
<dbReference type="PhylomeDB" id="Q978Z3"/>
<feature type="domain" description="HTH marR-type" evidence="1">
    <location>
        <begin position="10"/>
        <end position="146"/>
    </location>
</feature>
<organism evidence="2 3">
    <name type="scientific">Thermoplasma volcanium (strain ATCC 51530 / DSM 4299 / JCM 9571 / NBRC 15438 / GSS1)</name>
    <dbReference type="NCBI Taxonomy" id="273116"/>
    <lineage>
        <taxon>Archaea</taxon>
        <taxon>Methanobacteriati</taxon>
        <taxon>Thermoplasmatota</taxon>
        <taxon>Thermoplasmata</taxon>
        <taxon>Thermoplasmatales</taxon>
        <taxon>Thermoplasmataceae</taxon>
        <taxon>Thermoplasma</taxon>
    </lineage>
</organism>
<dbReference type="SMART" id="SM00347">
    <property type="entry name" value="HTH_MARR"/>
    <property type="match status" value="1"/>
</dbReference>
<accession>Q978Z3</accession>
<evidence type="ECO:0000313" key="2">
    <source>
        <dbReference type="EMBL" id="BAB60411.1"/>
    </source>
</evidence>
<dbReference type="GO" id="GO:0006950">
    <property type="term" value="P:response to stress"/>
    <property type="evidence" value="ECO:0007669"/>
    <property type="project" value="TreeGrafter"/>
</dbReference>